<sequence length="372" mass="40885">MKKAKKKSVKTFSKEPVVTIGIDLAKNSVHVFGVDAEGEVVFSRKLARKALSQFIAQQPTCRIAMEACSGAHHWARTFQGFGHEVVLIAPQHVKPFVKTNKNDAVDAEAICEAAPCSKRGPRQLFVPIKNVEQQDTQGTHRMRSMVIDQRTALVNQIRGLLAEYGIVIAQGRAELMRRLPEILEDAENGLSERFRAELNVLLEELRHMDTRVKHYDTQIQAVANTNDSAQLLMSIPGIGPLVATALIATLGENWGLFNNGRALAAWLGLVPRQHSTGGKPRLLGISKRGDVYMRKLLINGARAPDLNNGRWVENKDDALSHWARGLKQRRHANVAVVAMANKLVRIAWAVMTTGKAFDAARGALAKPAAVTA</sequence>
<dbReference type="EMBL" id="CP121472">
    <property type="protein sequence ID" value="WPL15309.1"/>
    <property type="molecule type" value="Genomic_DNA"/>
</dbReference>
<dbReference type="Proteomes" id="UP001432180">
    <property type="component" value="Chromosome"/>
</dbReference>
<evidence type="ECO:0000313" key="3">
    <source>
        <dbReference type="EMBL" id="WPL15309.1"/>
    </source>
</evidence>
<evidence type="ECO:0000259" key="1">
    <source>
        <dbReference type="Pfam" id="PF01548"/>
    </source>
</evidence>
<feature type="domain" description="Transposase IS116/IS110/IS902 C-terminal" evidence="2">
    <location>
        <begin position="229"/>
        <end position="303"/>
    </location>
</feature>
<dbReference type="NCBIfam" id="NF033542">
    <property type="entry name" value="transpos_IS110"/>
    <property type="match status" value="1"/>
</dbReference>
<gene>
    <name evidence="3" type="ORF">Thiowin_00198</name>
    <name evidence="4" type="ORF">Thiowin_00233</name>
</gene>
<evidence type="ECO:0000259" key="2">
    <source>
        <dbReference type="Pfam" id="PF02371"/>
    </source>
</evidence>
<name>A0ABZ0S462_9GAMM</name>
<dbReference type="InterPro" id="IPR047650">
    <property type="entry name" value="Transpos_IS110"/>
</dbReference>
<accession>A0ABZ0S462</accession>
<reference evidence="3 5" key="1">
    <citation type="journal article" date="2023" name="Microorganisms">
        <title>Thiorhodovibrio frisius and Trv. litoralis spp. nov., Two Novel Members from a Clade of Fastidious Purple Sulfur Bacteria That Exhibit Unique Red-Shifted Light-Harvesting Capabilities.</title>
        <authorList>
            <person name="Methner A."/>
            <person name="Kuzyk S.B."/>
            <person name="Petersen J."/>
            <person name="Bauer S."/>
            <person name="Brinkmann H."/>
            <person name="Sichau K."/>
            <person name="Wanner G."/>
            <person name="Wolf J."/>
            <person name="Neumann-Schaal M."/>
            <person name="Henke P."/>
            <person name="Tank M."/>
            <person name="Sproer C."/>
            <person name="Bunk B."/>
            <person name="Overmann J."/>
        </authorList>
    </citation>
    <scope>NUCLEOTIDE SEQUENCE [LARGE SCALE GENOMIC DNA]</scope>
    <source>
        <strain evidence="3 5">DSM 6702</strain>
    </source>
</reference>
<organism evidence="3 5">
    <name type="scientific">Thiorhodovibrio winogradskyi</name>
    <dbReference type="NCBI Taxonomy" id="77007"/>
    <lineage>
        <taxon>Bacteria</taxon>
        <taxon>Pseudomonadati</taxon>
        <taxon>Pseudomonadota</taxon>
        <taxon>Gammaproteobacteria</taxon>
        <taxon>Chromatiales</taxon>
        <taxon>Chromatiaceae</taxon>
        <taxon>Thiorhodovibrio</taxon>
    </lineage>
</organism>
<evidence type="ECO:0000313" key="5">
    <source>
        <dbReference type="Proteomes" id="UP001432180"/>
    </source>
</evidence>
<dbReference type="PANTHER" id="PTHR33055:SF3">
    <property type="entry name" value="PUTATIVE TRANSPOSASE FOR IS117-RELATED"/>
    <property type="match status" value="1"/>
</dbReference>
<keyword evidence="5" id="KW-1185">Reference proteome</keyword>
<dbReference type="Pfam" id="PF02371">
    <property type="entry name" value="Transposase_20"/>
    <property type="match status" value="1"/>
</dbReference>
<dbReference type="EMBL" id="CP121472">
    <property type="protein sequence ID" value="WPL15342.1"/>
    <property type="molecule type" value="Genomic_DNA"/>
</dbReference>
<proteinExistence type="predicted"/>
<dbReference type="Pfam" id="PF01548">
    <property type="entry name" value="DEDD_Tnp_IS110"/>
    <property type="match status" value="1"/>
</dbReference>
<protein>
    <submittedName>
        <fullName evidence="3">Transposase IS116/IS110/IS902 family protein</fullName>
    </submittedName>
</protein>
<dbReference type="InterPro" id="IPR003346">
    <property type="entry name" value="Transposase_20"/>
</dbReference>
<feature type="domain" description="Transposase IS110-like N-terminal" evidence="1">
    <location>
        <begin position="20"/>
        <end position="164"/>
    </location>
</feature>
<evidence type="ECO:0000313" key="4">
    <source>
        <dbReference type="EMBL" id="WPL15342.1"/>
    </source>
</evidence>
<dbReference type="InterPro" id="IPR002525">
    <property type="entry name" value="Transp_IS110-like_N"/>
</dbReference>
<dbReference type="RefSeq" id="WP_328985894.1">
    <property type="nucleotide sequence ID" value="NZ_CP121472.1"/>
</dbReference>
<dbReference type="PANTHER" id="PTHR33055">
    <property type="entry name" value="TRANSPOSASE FOR INSERTION SEQUENCE ELEMENT IS1111A"/>
    <property type="match status" value="1"/>
</dbReference>